<protein>
    <submittedName>
        <fullName evidence="1">(salmon louse) hypothetical protein</fullName>
    </submittedName>
</protein>
<name>A0A7R8CCD9_LEPSM</name>
<gene>
    <name evidence="1" type="ORF">LSAA_938</name>
</gene>
<dbReference type="Proteomes" id="UP000675881">
    <property type="component" value="Chromosome 1"/>
</dbReference>
<keyword evidence="2" id="KW-1185">Reference proteome</keyword>
<accession>A0A7R8CCD9</accession>
<evidence type="ECO:0000313" key="2">
    <source>
        <dbReference type="Proteomes" id="UP000675881"/>
    </source>
</evidence>
<dbReference type="AlphaFoldDB" id="A0A7R8CCD9"/>
<sequence length="867" mass="98011">MSILILLTLDNIIDGQLNLKCMDGGLTPSNWLIPQLCISVPYCQISDTQSVSRLGYQVNSFTSIRIPTGDSLYLLCASEDAMVEDGAGRSHLELKCKGNATSERVEFSLPNPSFYPQCIERCRGFTSISYAVRLDNPFLEYFANASISFRCLKHFHLRNKGYTDTNFSAVCLKDGSLIPSGICTPIPCTVDQINSACPDDFKPLSPKNILPNQQIKYICSDSTKVPNSGRSYVKLSCEWGGSLNNTTWPLCISKCNDHPNISGLIPVRKTYVKAGDFATYKCVEKDKIPDSGYPFRILCHENGTFQSILNPPICISGCFNIPSVAGFKSTSLVGQRPNASLKFICSHNRYIEHNGQHLFYTCRKINGSYSYVLNENITSSNFPVCVSPTKCLPHLNLSLPSSYKMKYPLNITYNSGENIDIACSAKGYVPEKEPILAKCKDDLQFELPVNWSICIPSVCSQEEIQSIRNGSLAKSCQCSFSKCTEFIFDSIMEQCPQESNKGPPCALIKSENYQYGYYYEDAHAINISSAVSNYTIRRMNDLAMDLSSTRDRLLQVKERKRRKRRVPIYCKEFKKQMEGLTSLLRIGHDKLNYNLPRISHLHLFLRQSNLNCPLPQGPIRNFSETINLFKDDIQLVTRALILGLRIHGLQSNGSFNVEKCCCKDIDESFILKVTLQSPWKQVLTDPKSEDTINYKIKVEKDMEIIFSKSIIRKKLHHWTLQNISKSAINSRIEITFHVHLSEPHWNNDARLIKAFDDSVYGIQNDSTKLNTSLLHFVYEHSGGPQTSATKIKMIDTSESNTLHKNNNSIDSNEMNHDNGIHMAGLISMTVLGAFSHRNYSHEPFVFKGVQMSRMDLTSYFIQMFYVF</sequence>
<organism evidence="1 2">
    <name type="scientific">Lepeophtheirus salmonis</name>
    <name type="common">Salmon louse</name>
    <name type="synonym">Caligus salmonis</name>
    <dbReference type="NCBI Taxonomy" id="72036"/>
    <lineage>
        <taxon>Eukaryota</taxon>
        <taxon>Metazoa</taxon>
        <taxon>Ecdysozoa</taxon>
        <taxon>Arthropoda</taxon>
        <taxon>Crustacea</taxon>
        <taxon>Multicrustacea</taxon>
        <taxon>Hexanauplia</taxon>
        <taxon>Copepoda</taxon>
        <taxon>Siphonostomatoida</taxon>
        <taxon>Caligidae</taxon>
        <taxon>Lepeophtheirus</taxon>
    </lineage>
</organism>
<reference evidence="1" key="1">
    <citation type="submission" date="2021-02" db="EMBL/GenBank/DDBJ databases">
        <authorList>
            <person name="Bekaert M."/>
        </authorList>
    </citation>
    <scope>NUCLEOTIDE SEQUENCE</scope>
    <source>
        <strain evidence="1">IoA-00</strain>
    </source>
</reference>
<evidence type="ECO:0000313" key="1">
    <source>
        <dbReference type="EMBL" id="CAF2767547.1"/>
    </source>
</evidence>
<proteinExistence type="predicted"/>
<dbReference type="EMBL" id="HG994580">
    <property type="protein sequence ID" value="CAF2767547.1"/>
    <property type="molecule type" value="Genomic_DNA"/>
</dbReference>